<reference evidence="2" key="1">
    <citation type="journal article" date="2021" name="Syst. Appl. Microbiol.">
        <title>Roseomonas hellenica sp. nov., isolated from roots of wild-growing Alkanna tinctoria.</title>
        <authorList>
            <person name="Rat A."/>
            <person name="Naranjo H.D."/>
            <person name="Lebbe L."/>
            <person name="Cnockaert M."/>
            <person name="Krigas N."/>
            <person name="Grigoriadou K."/>
            <person name="Maloupa E."/>
            <person name="Willems A."/>
        </authorList>
    </citation>
    <scope>NUCLEOTIDE SEQUENCE [LARGE SCALE GENOMIC DNA]</scope>
    <source>
        <strain evidence="2">LMG 31523</strain>
    </source>
</reference>
<evidence type="ECO:0000313" key="2">
    <source>
        <dbReference type="Proteomes" id="UP001196870"/>
    </source>
</evidence>
<proteinExistence type="predicted"/>
<dbReference type="Proteomes" id="UP001196870">
    <property type="component" value="Unassembled WGS sequence"/>
</dbReference>
<gene>
    <name evidence="1" type="ORF">GXW71_03830</name>
</gene>
<protein>
    <submittedName>
        <fullName evidence="1">TIGR02594 family protein</fullName>
    </submittedName>
</protein>
<name>A0ABS5EU51_9PROT</name>
<dbReference type="InterPro" id="IPR013423">
    <property type="entry name" value="CHP02594"/>
</dbReference>
<sequence length="225" mass="24098">MTFGSDSIVSLQRFLNGKLQPSPNLALDGVMGPQTREALQRYEEVRARVGTDGALIDAHLHRDHVWSGAPDGWDEAPGSQETLEAGGPHVWMAIAEGEIGVSEATGRGSHAAQIEAYRQAAGRGDGAEWSSAFVNWVLRKAGHIGTGSAEARSWIGWGMACEPRYGAVTVLRTAPGSGAGFHVGFLTSVQSSKVRLLGGSQNDKVKFANFPSARYEPIAYRWPPQ</sequence>
<accession>A0ABS5EU51</accession>
<comment type="caution">
    <text evidence="1">The sequence shown here is derived from an EMBL/GenBank/DDBJ whole genome shotgun (WGS) entry which is preliminary data.</text>
</comment>
<dbReference type="EMBL" id="JAAGBB010000003">
    <property type="protein sequence ID" value="MBR0663480.1"/>
    <property type="molecule type" value="Genomic_DNA"/>
</dbReference>
<dbReference type="RefSeq" id="WP_211851065.1">
    <property type="nucleotide sequence ID" value="NZ_JAAGBB010000003.1"/>
</dbReference>
<dbReference type="NCBIfam" id="TIGR02594">
    <property type="entry name" value="TIGR02594 family protein"/>
    <property type="match status" value="1"/>
</dbReference>
<organism evidence="1 2">
    <name type="scientific">Plastoroseomonas hellenica</name>
    <dbReference type="NCBI Taxonomy" id="2687306"/>
    <lineage>
        <taxon>Bacteria</taxon>
        <taxon>Pseudomonadati</taxon>
        <taxon>Pseudomonadota</taxon>
        <taxon>Alphaproteobacteria</taxon>
        <taxon>Acetobacterales</taxon>
        <taxon>Acetobacteraceae</taxon>
        <taxon>Plastoroseomonas</taxon>
    </lineage>
</organism>
<evidence type="ECO:0000313" key="1">
    <source>
        <dbReference type="EMBL" id="MBR0663480.1"/>
    </source>
</evidence>
<keyword evidence="2" id="KW-1185">Reference proteome</keyword>